<feature type="compositionally biased region" description="Pro residues" evidence="1">
    <location>
        <begin position="52"/>
        <end position="68"/>
    </location>
</feature>
<protein>
    <submittedName>
        <fullName evidence="2">Uncharacterized protein</fullName>
    </submittedName>
</protein>
<dbReference type="OrthoDB" id="5379595at2759"/>
<organism evidence="2 3">
    <name type="scientific">Drechslerella stenobrocha 248</name>
    <dbReference type="NCBI Taxonomy" id="1043628"/>
    <lineage>
        <taxon>Eukaryota</taxon>
        <taxon>Fungi</taxon>
        <taxon>Dikarya</taxon>
        <taxon>Ascomycota</taxon>
        <taxon>Pezizomycotina</taxon>
        <taxon>Orbiliomycetes</taxon>
        <taxon>Orbiliales</taxon>
        <taxon>Orbiliaceae</taxon>
        <taxon>Drechslerella</taxon>
    </lineage>
</organism>
<accession>W7HSJ9</accession>
<feature type="region of interest" description="Disordered" evidence="1">
    <location>
        <begin position="1"/>
        <end position="77"/>
    </location>
</feature>
<name>W7HSJ9_9PEZI</name>
<keyword evidence="3" id="KW-1185">Reference proteome</keyword>
<gene>
    <name evidence="2" type="ORF">DRE_04597</name>
</gene>
<dbReference type="EMBL" id="KI966420">
    <property type="protein sequence ID" value="EWC46219.1"/>
    <property type="molecule type" value="Genomic_DNA"/>
</dbReference>
<feature type="compositionally biased region" description="Polar residues" evidence="1">
    <location>
        <begin position="352"/>
        <end position="363"/>
    </location>
</feature>
<feature type="compositionally biased region" description="Basic residues" evidence="1">
    <location>
        <begin position="340"/>
        <end position="349"/>
    </location>
</feature>
<dbReference type="Proteomes" id="UP000024837">
    <property type="component" value="Unassembled WGS sequence"/>
</dbReference>
<proteinExistence type="predicted"/>
<reference evidence="2 3" key="1">
    <citation type="submission" date="2013-05" db="EMBL/GenBank/DDBJ databases">
        <title>Drechslerella stenobrocha genome reveals carnivorous origination and mechanical trapping mechanism of predatory fungi.</title>
        <authorList>
            <person name="Liu X."/>
            <person name="Zhang W."/>
            <person name="Liu K."/>
        </authorList>
    </citation>
    <scope>NUCLEOTIDE SEQUENCE [LARGE SCALE GENOMIC DNA]</scope>
    <source>
        <strain evidence="2 3">248</strain>
    </source>
</reference>
<evidence type="ECO:0000313" key="2">
    <source>
        <dbReference type="EMBL" id="EWC46219.1"/>
    </source>
</evidence>
<feature type="region of interest" description="Disordered" evidence="1">
    <location>
        <begin position="252"/>
        <end position="442"/>
    </location>
</feature>
<evidence type="ECO:0000313" key="3">
    <source>
        <dbReference type="Proteomes" id="UP000024837"/>
    </source>
</evidence>
<sequence length="523" mass="57273">MEKGKGRALESAGASRATPPRSARKRRRLDGGGSRAGIEELSARTIHSTSPVIPPTPPFVSSPPPPSHSAPRTPASAPDTLAHQIFTLYTRLDDLSDDLSRSYDAERRARMESHNAAQRQLAGMQGLLEDIAWEYARMRRRRKMHRGLFGAGASASATPVEARGGSYSYEGDDAAGMTGVDMSEMDLDVDVSVVDCSQPQQGIRRESSETVGRSLSTAGEAGLNMMAAVGGIQASYGDDGGEGGEYEEGEVVVMEEEEREEEGSESSASIPLPPRRRLRRRIITTSNSPAAVEDSTCGHSPTRRDGDGNDASDEDEPAADSEPYSLRALKRSLELGIRNPQRRRHHRRTIVIDSQSQGQNQSHSYSQDEGQSQSQSQSIQFSQVSIPPNPEDAWDDTYHDGDDNDIDIIDDITTTTNQPPPTSRPRNIPQTQPARPRRASANVKDYYEWDRYIIRSGGTASSPDRTARIRPSNPGAPARSSRSPRQLRKQYPSTTPIRAPPAADISSRRIQATRRSMDLEGWC</sequence>
<feature type="compositionally biased region" description="Low complexity" evidence="1">
    <location>
        <begin position="364"/>
        <end position="385"/>
    </location>
</feature>
<dbReference type="AlphaFoldDB" id="W7HSJ9"/>
<feature type="compositionally biased region" description="Acidic residues" evidence="1">
    <location>
        <begin position="252"/>
        <end position="264"/>
    </location>
</feature>
<feature type="compositionally biased region" description="Acidic residues" evidence="1">
    <location>
        <begin position="308"/>
        <end position="319"/>
    </location>
</feature>
<feature type="region of interest" description="Disordered" evidence="1">
    <location>
        <begin position="456"/>
        <end position="523"/>
    </location>
</feature>
<feature type="compositionally biased region" description="Polar residues" evidence="1">
    <location>
        <begin position="424"/>
        <end position="433"/>
    </location>
</feature>
<evidence type="ECO:0000256" key="1">
    <source>
        <dbReference type="SAM" id="MobiDB-lite"/>
    </source>
</evidence>
<dbReference type="HOGENOM" id="CLU_597189_0_0_1"/>